<dbReference type="Gene3D" id="3.40.30.10">
    <property type="entry name" value="Glutaredoxin"/>
    <property type="match status" value="1"/>
</dbReference>
<proteinExistence type="predicted"/>
<dbReference type="AlphaFoldDB" id="A0AAD1KMV8"/>
<evidence type="ECO:0000259" key="3">
    <source>
        <dbReference type="Pfam" id="PF13462"/>
    </source>
</evidence>
<sequence length="264" mass="29021">MADKKATTSSTSRRAALRAQQQAQETARKRRRIIGVVAGVIIIAVGVIAVVLGLNHKSNDVPTTGQITPPSATTDGVYTLNPNKAKKDVPTVTVFQDYQCPACKNAEDTLGKQFNELSAKGEIRLQYHTMTFLDQNMQNDSSTRAAMAAAAADVVGKYEAYHDVVYRHQPEEGVGYTDDQLRKTFAEEAGITGKNLTTFQHIYDNKQTEQFVKNANDKGLQELQKFGSASTPAFFVNGKPWQGWQNFQSVPSANELLQAIKKAH</sequence>
<dbReference type="RefSeq" id="WP_002527069.1">
    <property type="nucleotide sequence ID" value="NZ_AP024747.1"/>
</dbReference>
<dbReference type="CDD" id="cd02972">
    <property type="entry name" value="DsbA_family"/>
    <property type="match status" value="1"/>
</dbReference>
<name>A0AAD1KMV8_9ACTN</name>
<reference evidence="4" key="1">
    <citation type="submission" date="2021-06" db="EMBL/GenBank/DDBJ databases">
        <title>Genome sequence of Cutibacterium modestum strain KB17-24694.</title>
        <authorList>
            <person name="Dekio I."/>
            <person name="Asahina A."/>
            <person name="Nishida M."/>
        </authorList>
    </citation>
    <scope>NUCLEOTIDE SEQUENCE</scope>
    <source>
        <strain evidence="4">KB17-24694</strain>
    </source>
</reference>
<dbReference type="InterPro" id="IPR012336">
    <property type="entry name" value="Thioredoxin-like_fold"/>
</dbReference>
<dbReference type="GeneID" id="92880232"/>
<keyword evidence="2" id="KW-1133">Transmembrane helix</keyword>
<keyword evidence="2" id="KW-0812">Transmembrane</keyword>
<evidence type="ECO:0000313" key="5">
    <source>
        <dbReference type="Proteomes" id="UP000825072"/>
    </source>
</evidence>
<dbReference type="InterPro" id="IPR036249">
    <property type="entry name" value="Thioredoxin-like_sf"/>
</dbReference>
<keyword evidence="2" id="KW-0472">Membrane</keyword>
<feature type="compositionally biased region" description="Low complexity" evidence="1">
    <location>
        <begin position="7"/>
        <end position="24"/>
    </location>
</feature>
<evidence type="ECO:0000313" key="4">
    <source>
        <dbReference type="EMBL" id="BCY24688.1"/>
    </source>
</evidence>
<protein>
    <recommendedName>
        <fullName evidence="3">Thioredoxin-like fold domain-containing protein</fullName>
    </recommendedName>
</protein>
<organism evidence="4 5">
    <name type="scientific">Cutibacterium modestum</name>
    <dbReference type="NCBI Taxonomy" id="2559073"/>
    <lineage>
        <taxon>Bacteria</taxon>
        <taxon>Bacillati</taxon>
        <taxon>Actinomycetota</taxon>
        <taxon>Actinomycetes</taxon>
        <taxon>Propionibacteriales</taxon>
        <taxon>Propionibacteriaceae</taxon>
        <taxon>Cutibacterium</taxon>
    </lineage>
</organism>
<dbReference type="Proteomes" id="UP000825072">
    <property type="component" value="Chromosome 1"/>
</dbReference>
<gene>
    <name evidence="4" type="ORF">KB1_06780</name>
</gene>
<feature type="transmembrane region" description="Helical" evidence="2">
    <location>
        <begin position="33"/>
        <end position="54"/>
    </location>
</feature>
<dbReference type="SUPFAM" id="SSF52833">
    <property type="entry name" value="Thioredoxin-like"/>
    <property type="match status" value="1"/>
</dbReference>
<accession>A0AAD1KMV8</accession>
<feature type="domain" description="Thioredoxin-like fold" evidence="3">
    <location>
        <begin position="90"/>
        <end position="247"/>
    </location>
</feature>
<evidence type="ECO:0000256" key="1">
    <source>
        <dbReference type="SAM" id="MobiDB-lite"/>
    </source>
</evidence>
<dbReference type="Pfam" id="PF13462">
    <property type="entry name" value="Thioredoxin_4"/>
    <property type="match status" value="1"/>
</dbReference>
<evidence type="ECO:0000256" key="2">
    <source>
        <dbReference type="SAM" id="Phobius"/>
    </source>
</evidence>
<feature type="region of interest" description="Disordered" evidence="1">
    <location>
        <begin position="1"/>
        <end position="24"/>
    </location>
</feature>
<dbReference type="EMBL" id="AP024747">
    <property type="protein sequence ID" value="BCY24688.1"/>
    <property type="molecule type" value="Genomic_DNA"/>
</dbReference>